<name>A0ABW5J847_9BACT</name>
<protein>
    <recommendedName>
        <fullName evidence="4">Secreted protein</fullName>
    </recommendedName>
</protein>
<evidence type="ECO:0000313" key="3">
    <source>
        <dbReference type="Proteomes" id="UP001597510"/>
    </source>
</evidence>
<evidence type="ECO:0000313" key="2">
    <source>
        <dbReference type="EMBL" id="MFD2521743.1"/>
    </source>
</evidence>
<proteinExistence type="predicted"/>
<evidence type="ECO:0000256" key="1">
    <source>
        <dbReference type="SAM" id="MobiDB-lite"/>
    </source>
</evidence>
<feature type="compositionally biased region" description="Basic residues" evidence="1">
    <location>
        <begin position="52"/>
        <end position="67"/>
    </location>
</feature>
<accession>A0ABW5J847</accession>
<feature type="region of interest" description="Disordered" evidence="1">
    <location>
        <begin position="52"/>
        <end position="79"/>
    </location>
</feature>
<reference evidence="3" key="1">
    <citation type="journal article" date="2019" name="Int. J. Syst. Evol. Microbiol.">
        <title>The Global Catalogue of Microorganisms (GCM) 10K type strain sequencing project: providing services to taxonomists for standard genome sequencing and annotation.</title>
        <authorList>
            <consortium name="The Broad Institute Genomics Platform"/>
            <consortium name="The Broad Institute Genome Sequencing Center for Infectious Disease"/>
            <person name="Wu L."/>
            <person name="Ma J."/>
        </authorList>
    </citation>
    <scope>NUCLEOTIDE SEQUENCE [LARGE SCALE GENOMIC DNA]</scope>
    <source>
        <strain evidence="3">KCTC 52344</strain>
    </source>
</reference>
<organism evidence="2 3">
    <name type="scientific">Emticicia soli</name>
    <dbReference type="NCBI Taxonomy" id="2027878"/>
    <lineage>
        <taxon>Bacteria</taxon>
        <taxon>Pseudomonadati</taxon>
        <taxon>Bacteroidota</taxon>
        <taxon>Cytophagia</taxon>
        <taxon>Cytophagales</taxon>
        <taxon>Leadbetterellaceae</taxon>
        <taxon>Emticicia</taxon>
    </lineage>
</organism>
<feature type="compositionally biased region" description="Basic and acidic residues" evidence="1">
    <location>
        <begin position="68"/>
        <end position="79"/>
    </location>
</feature>
<gene>
    <name evidence="2" type="ORF">ACFSR2_12675</name>
</gene>
<keyword evidence="3" id="KW-1185">Reference proteome</keyword>
<sequence>MIGVFAFLALSLSSCVYSSRPPVRHYDRPVYVHRPPARVYPRTRVVVVPKYNKHHHRNRYEKHHHDNRRYDNRNHRGRY</sequence>
<dbReference type="EMBL" id="JBHULC010000011">
    <property type="protein sequence ID" value="MFD2521743.1"/>
    <property type="molecule type" value="Genomic_DNA"/>
</dbReference>
<comment type="caution">
    <text evidence="2">The sequence shown here is derived from an EMBL/GenBank/DDBJ whole genome shotgun (WGS) entry which is preliminary data.</text>
</comment>
<dbReference type="Proteomes" id="UP001597510">
    <property type="component" value="Unassembled WGS sequence"/>
</dbReference>
<evidence type="ECO:0008006" key="4">
    <source>
        <dbReference type="Google" id="ProtNLM"/>
    </source>
</evidence>